<dbReference type="InterPro" id="IPR045090">
    <property type="entry name" value="Pept_M3A_M3B"/>
</dbReference>
<dbReference type="InterPro" id="IPR024077">
    <property type="entry name" value="Neurolysin/TOP_dom2"/>
</dbReference>
<dbReference type="Gene3D" id="1.10.1370.10">
    <property type="entry name" value="Neurolysin, domain 3"/>
    <property type="match status" value="2"/>
</dbReference>
<proteinExistence type="predicted"/>
<feature type="region of interest" description="Disordered" evidence="1">
    <location>
        <begin position="1"/>
        <end position="25"/>
    </location>
</feature>
<organism evidence="2 3">
    <name type="scientific">Saguinus oedipus</name>
    <name type="common">Cotton-top tamarin</name>
    <name type="synonym">Oedipomidas oedipus</name>
    <dbReference type="NCBI Taxonomy" id="9490"/>
    <lineage>
        <taxon>Eukaryota</taxon>
        <taxon>Metazoa</taxon>
        <taxon>Chordata</taxon>
        <taxon>Craniata</taxon>
        <taxon>Vertebrata</taxon>
        <taxon>Euteleostomi</taxon>
        <taxon>Mammalia</taxon>
        <taxon>Eutheria</taxon>
        <taxon>Euarchontoglires</taxon>
        <taxon>Primates</taxon>
        <taxon>Haplorrhini</taxon>
        <taxon>Platyrrhini</taxon>
        <taxon>Cebidae</taxon>
        <taxon>Callitrichinae</taxon>
        <taxon>Saguinus</taxon>
    </lineage>
</organism>
<name>A0ABQ9TQD2_SAGOE</name>
<reference evidence="2 3" key="1">
    <citation type="submission" date="2023-05" db="EMBL/GenBank/DDBJ databases">
        <title>B98-5 Cell Line De Novo Hybrid Assembly: An Optical Mapping Approach.</title>
        <authorList>
            <person name="Kananen K."/>
            <person name="Auerbach J.A."/>
            <person name="Kautto E."/>
            <person name="Blachly J.S."/>
        </authorList>
    </citation>
    <scope>NUCLEOTIDE SEQUENCE [LARGE SCALE GENOMIC DNA]</scope>
    <source>
        <strain evidence="2">B95-8</strain>
        <tissue evidence="2">Cell line</tissue>
    </source>
</reference>
<sequence length="452" mass="49174">MAKEGDWESPSNLSQERPSKPSAGCEPGACLTSKAVGTVSRPCRTVPWKIKSIKKKLSLLCIDFNKNLNEDTTFLPFTVEELGPATQWVHCTHTVPRAIHIVPTVTHTIPTAIHIVPAVTHTVPTITHTVTHTIPTVTYTITHTIPAVTTVCHSIPTVTHTIPTVTHTITHTLPTIPTVTHTITHTLPTIPTVTHTITHTLPTIPTITHTLPTIPTITHTLPTVTHTITHTLPTIPTITHTLPTVTYTITHTLPTIPTITHTIPTRPIPQHPILHHPIPPTPPSPSANIFPALPPQILPSLGLSSLCVLEWMPPPRPETCECRSLALLTHLVLHPWVTFAALILPSDCSVPIGGLPEDFLNSLEKTEDGKLKVTLKYPHYFPLLKKCHVPETRRKVEEAFNCRCKEVRRCGRGPRDCGGKLVGLVSCAGSLAGRGLPVGFRRPLGLSVLGST</sequence>
<gene>
    <name evidence="2" type="ORF">P7K49_032893</name>
</gene>
<evidence type="ECO:0000313" key="2">
    <source>
        <dbReference type="EMBL" id="KAK2086986.1"/>
    </source>
</evidence>
<dbReference type="EMBL" id="JASSZA010000019">
    <property type="protein sequence ID" value="KAK2086986.1"/>
    <property type="molecule type" value="Genomic_DNA"/>
</dbReference>
<dbReference type="PANTHER" id="PTHR11804:SF50">
    <property type="entry name" value="THIMET OLIGOPEPTIDASE"/>
    <property type="match status" value="1"/>
</dbReference>
<dbReference type="SUPFAM" id="SSF55486">
    <property type="entry name" value="Metalloproteases ('zincins'), catalytic domain"/>
    <property type="match status" value="1"/>
</dbReference>
<accession>A0ABQ9TQD2</accession>
<evidence type="ECO:0000256" key="1">
    <source>
        <dbReference type="SAM" id="MobiDB-lite"/>
    </source>
</evidence>
<evidence type="ECO:0000313" key="3">
    <source>
        <dbReference type="Proteomes" id="UP001266305"/>
    </source>
</evidence>
<comment type="caution">
    <text evidence="2">The sequence shown here is derived from an EMBL/GenBank/DDBJ whole genome shotgun (WGS) entry which is preliminary data.</text>
</comment>
<protein>
    <submittedName>
        <fullName evidence="2">Uncharacterized protein</fullName>
    </submittedName>
</protein>
<dbReference type="Proteomes" id="UP001266305">
    <property type="component" value="Unassembled WGS sequence"/>
</dbReference>
<dbReference type="PANTHER" id="PTHR11804">
    <property type="entry name" value="PROTEASE M3 THIMET OLIGOPEPTIDASE-RELATED"/>
    <property type="match status" value="1"/>
</dbReference>
<keyword evidence="3" id="KW-1185">Reference proteome</keyword>